<dbReference type="InterPro" id="IPR009384">
    <property type="entry name" value="SwrD-like"/>
</dbReference>
<keyword evidence="1" id="KW-0966">Cell projection</keyword>
<dbReference type="Proteomes" id="UP000002145">
    <property type="component" value="Chromosome"/>
</dbReference>
<name>A3DCN4_ACET2</name>
<keyword evidence="1" id="KW-0282">Flagellum</keyword>
<evidence type="ECO:0000313" key="2">
    <source>
        <dbReference type="Proteomes" id="UP000002145"/>
    </source>
</evidence>
<gene>
    <name evidence="1" type="ordered locus">Cthe_0475</name>
</gene>
<dbReference type="STRING" id="203119.Cthe_0475"/>
<dbReference type="PANTHER" id="PTHR39185:SF1">
    <property type="entry name" value="SWARMING MOTILITY PROTEIN SWRD"/>
    <property type="match status" value="1"/>
</dbReference>
<dbReference type="eggNOG" id="COG1582">
    <property type="taxonomic scope" value="Bacteria"/>
</dbReference>
<dbReference type="PANTHER" id="PTHR39185">
    <property type="entry name" value="SWARMING MOTILITY PROTEIN SWRD"/>
    <property type="match status" value="1"/>
</dbReference>
<protein>
    <submittedName>
        <fullName evidence="1">Flagellar FlbD family protein</fullName>
    </submittedName>
</protein>
<dbReference type="Pfam" id="PF06289">
    <property type="entry name" value="FlbD"/>
    <property type="match status" value="1"/>
</dbReference>
<proteinExistence type="predicted"/>
<sequence>MCFCYKKRNIFIKNINFLLSFRGKNIMIKLTKLNGKPFILNSDLIEFIEQTPDTIISTTTGKKVVVVESVEEVVEKVLQYKRKIYLFKDVFINQDR</sequence>
<reference evidence="1 2" key="2">
    <citation type="journal article" date="2013" name="Biotechnol. Biofuels">
        <title>Global transcriptome analysis of Clostridium thermocellum ATCC 27405 during growth on dilute acid pretreated Populus and switchgrass.</title>
        <authorList>
            <person name="Wilson C.M."/>
            <person name="Rodriguez M.Jr."/>
            <person name="Johnson C.M."/>
            <person name="Martin S.L."/>
            <person name="Chu T.M."/>
            <person name="Wolfinger R.D."/>
            <person name="Hauser L.J."/>
            <person name="Land M.L."/>
            <person name="Klingeman D.M."/>
            <person name="Syed M.H."/>
            <person name="Ragauskas A.J."/>
            <person name="Tschaplinski T.J."/>
            <person name="Mielenz J.R."/>
            <person name="Brown S.D."/>
        </authorList>
    </citation>
    <scope>NUCLEOTIDE SEQUENCE [LARGE SCALE GENOMIC DNA]</scope>
    <source>
        <strain evidence="2">ATCC 27405 / DSM 1237 / JCM 9322 / NBRC 103400 / NCIMB 10682 / NRRL B-4536 / VPI 7372</strain>
    </source>
</reference>
<dbReference type="EMBL" id="CP000568">
    <property type="protein sequence ID" value="ABN51713.1"/>
    <property type="molecule type" value="Genomic_DNA"/>
</dbReference>
<keyword evidence="1" id="KW-0969">Cilium</keyword>
<accession>A3DCN4</accession>
<keyword evidence="2" id="KW-1185">Reference proteome</keyword>
<evidence type="ECO:0000313" key="1">
    <source>
        <dbReference type="EMBL" id="ABN51713.1"/>
    </source>
</evidence>
<reference evidence="2" key="1">
    <citation type="submission" date="2007-02" db="EMBL/GenBank/DDBJ databases">
        <title>Complete sequence of Clostridium thermocellum ATCC 27405.</title>
        <authorList>
            <consortium name="US DOE Joint Genome Institute"/>
            <person name="Copeland A."/>
            <person name="Lucas S."/>
            <person name="Lapidus A."/>
            <person name="Barry K."/>
            <person name="Detter J.C."/>
            <person name="Glavina del Rio T."/>
            <person name="Hammon N."/>
            <person name="Israni S."/>
            <person name="Dalin E."/>
            <person name="Tice H."/>
            <person name="Pitluck S."/>
            <person name="Chertkov O."/>
            <person name="Brettin T."/>
            <person name="Bruce D."/>
            <person name="Han C."/>
            <person name="Tapia R."/>
            <person name="Gilna P."/>
            <person name="Schmutz J."/>
            <person name="Larimer F."/>
            <person name="Land M."/>
            <person name="Hauser L."/>
            <person name="Kyrpides N."/>
            <person name="Mikhailova N."/>
            <person name="Wu J.H.D."/>
            <person name="Newcomb M."/>
            <person name="Richardson P."/>
        </authorList>
    </citation>
    <scope>NUCLEOTIDE SEQUENCE [LARGE SCALE GENOMIC DNA]</scope>
    <source>
        <strain evidence="2">ATCC 27405 / DSM 1237 / JCM 9322 / NBRC 103400 / NCIMB 10682 / NRRL B-4536 / VPI 7372</strain>
    </source>
</reference>
<dbReference type="AlphaFoldDB" id="A3DCN4"/>
<dbReference type="HOGENOM" id="CLU_2354889_0_0_9"/>
<dbReference type="KEGG" id="cth:Cthe_0475"/>
<organism evidence="1 2">
    <name type="scientific">Acetivibrio thermocellus (strain ATCC 27405 / DSM 1237 / JCM 9322 / NBRC 103400 / NCIMB 10682 / NRRL B-4536 / VPI 7372)</name>
    <name type="common">Clostridium thermocellum</name>
    <dbReference type="NCBI Taxonomy" id="203119"/>
    <lineage>
        <taxon>Bacteria</taxon>
        <taxon>Bacillati</taxon>
        <taxon>Bacillota</taxon>
        <taxon>Clostridia</taxon>
        <taxon>Eubacteriales</taxon>
        <taxon>Oscillospiraceae</taxon>
        <taxon>Acetivibrio</taxon>
    </lineage>
</organism>